<dbReference type="Proteomes" id="UP000823757">
    <property type="component" value="Unassembled WGS sequence"/>
</dbReference>
<dbReference type="EMBL" id="JADIMD010000116">
    <property type="protein sequence ID" value="MBO8475156.1"/>
    <property type="molecule type" value="Genomic_DNA"/>
</dbReference>
<proteinExistence type="predicted"/>
<dbReference type="InterPro" id="IPR016181">
    <property type="entry name" value="Acyl_CoA_acyltransferase"/>
</dbReference>
<dbReference type="InterPro" id="IPR039968">
    <property type="entry name" value="BcerS-like"/>
</dbReference>
<reference evidence="1" key="2">
    <citation type="journal article" date="2021" name="PeerJ">
        <title>Extensive microbial diversity within the chicken gut microbiome revealed by metagenomics and culture.</title>
        <authorList>
            <person name="Gilroy R."/>
            <person name="Ravi A."/>
            <person name="Getino M."/>
            <person name="Pursley I."/>
            <person name="Horton D.L."/>
            <person name="Alikhan N.F."/>
            <person name="Baker D."/>
            <person name="Gharbi K."/>
            <person name="Hall N."/>
            <person name="Watson M."/>
            <person name="Adriaenssens E.M."/>
            <person name="Foster-Nyarko E."/>
            <person name="Jarju S."/>
            <person name="Secka A."/>
            <person name="Antonio M."/>
            <person name="Oren A."/>
            <person name="Chaudhuri R.R."/>
            <person name="La Ragione R."/>
            <person name="Hildebrand F."/>
            <person name="Pallen M.J."/>
        </authorList>
    </citation>
    <scope>NUCLEOTIDE SEQUENCE</scope>
    <source>
        <strain evidence="1">B1-13419</strain>
    </source>
</reference>
<evidence type="ECO:0000313" key="1">
    <source>
        <dbReference type="EMBL" id="MBO8475156.1"/>
    </source>
</evidence>
<dbReference type="PANTHER" id="PTHR41368:SF1">
    <property type="entry name" value="PROTEIN YGHO"/>
    <property type="match status" value="1"/>
</dbReference>
<evidence type="ECO:0000313" key="2">
    <source>
        <dbReference type="Proteomes" id="UP000823757"/>
    </source>
</evidence>
<accession>A0A9D9NIS0</accession>
<sequence length="392" mass="45754">MADYKVVEVRSRKDLMKFIKFPDILYKDCPQYVPALHQDQVKSLTTVSTARYCPHKMWMVTDGNKVVGRICAMVNPRYNEYYGKKRARFGWFDTVNDIEVARLLIETAEAWAREQGMTEIHGPLYYNTLGKQGMLVEGFENIPPFNCYYNYPYYNDLVTSLGYEKECDWLQYKMAADQEVPEKMQNIAKRLMERYKLTEGDIDSLKHDKSLVKKFFEMYNESFAGAVYNFVPFTEEEMEEEAEQTLGLLDKKLCCFLQDENGEVVAFGISFPSISKALQKAKGSMFPFGWIHFLKAIKNYTVLDLMINGAAPKWQHSGVSSVYHCIMAKKYRECGAKWAIANPQIETNTAVNVWSKYENELYMRRRCYVKSLYPDRPVEPVIMKNKEQEENK</sequence>
<evidence type="ECO:0008006" key="3">
    <source>
        <dbReference type="Google" id="ProtNLM"/>
    </source>
</evidence>
<name>A0A9D9NIS0_9BACT</name>
<protein>
    <recommendedName>
        <fullName evidence="3">N-acetyltransferase domain-containing protein</fullName>
    </recommendedName>
</protein>
<dbReference type="Gene3D" id="3.40.630.30">
    <property type="match status" value="1"/>
</dbReference>
<dbReference type="PANTHER" id="PTHR41368">
    <property type="entry name" value="PROTEIN YGHO"/>
    <property type="match status" value="1"/>
</dbReference>
<gene>
    <name evidence="1" type="ORF">IAB91_07700</name>
</gene>
<organism evidence="1 2">
    <name type="scientific">Candidatus Cryptobacteroides faecigallinarum</name>
    <dbReference type="NCBI Taxonomy" id="2840763"/>
    <lineage>
        <taxon>Bacteria</taxon>
        <taxon>Pseudomonadati</taxon>
        <taxon>Bacteroidota</taxon>
        <taxon>Bacteroidia</taxon>
        <taxon>Bacteroidales</taxon>
        <taxon>Candidatus Cryptobacteroides</taxon>
    </lineage>
</organism>
<dbReference type="SUPFAM" id="SSF55729">
    <property type="entry name" value="Acyl-CoA N-acyltransferases (Nat)"/>
    <property type="match status" value="1"/>
</dbReference>
<reference evidence="1" key="1">
    <citation type="submission" date="2020-10" db="EMBL/GenBank/DDBJ databases">
        <authorList>
            <person name="Gilroy R."/>
        </authorList>
    </citation>
    <scope>NUCLEOTIDE SEQUENCE</scope>
    <source>
        <strain evidence="1">B1-13419</strain>
    </source>
</reference>
<comment type="caution">
    <text evidence="1">The sequence shown here is derived from an EMBL/GenBank/DDBJ whole genome shotgun (WGS) entry which is preliminary data.</text>
</comment>
<dbReference type="AlphaFoldDB" id="A0A9D9NIS0"/>